<dbReference type="AlphaFoldDB" id="A0A6S6QWJ5"/>
<evidence type="ECO:0000256" key="8">
    <source>
        <dbReference type="ARBA" id="ARBA00022989"/>
    </source>
</evidence>
<keyword evidence="8 10" id="KW-1133">Transmembrane helix</keyword>
<dbReference type="GO" id="GO:0009425">
    <property type="term" value="C:bacterial-type flagellum basal body"/>
    <property type="evidence" value="ECO:0007669"/>
    <property type="project" value="InterPro"/>
</dbReference>
<gene>
    <name evidence="12" type="primary">fliL</name>
    <name evidence="12" type="ORF">IZ6_23470</name>
</gene>
<reference evidence="12 13" key="1">
    <citation type="submission" date="2020-08" db="EMBL/GenBank/DDBJ databases">
        <title>Genome sequence of Rhizobiales bacterium strain IZ6.</title>
        <authorList>
            <person name="Nakai R."/>
            <person name="Naganuma T."/>
        </authorList>
    </citation>
    <scope>NUCLEOTIDE SEQUENCE [LARGE SCALE GENOMIC DNA]</scope>
    <source>
        <strain evidence="12 13">IZ6</strain>
    </source>
</reference>
<evidence type="ECO:0000256" key="10">
    <source>
        <dbReference type="RuleBase" id="RU364125"/>
    </source>
</evidence>
<dbReference type="InterPro" id="IPR005503">
    <property type="entry name" value="FliL"/>
</dbReference>
<dbReference type="GO" id="GO:0005886">
    <property type="term" value="C:plasma membrane"/>
    <property type="evidence" value="ECO:0007669"/>
    <property type="project" value="UniProtKB-SubCell"/>
</dbReference>
<comment type="similarity">
    <text evidence="3 10">Belongs to the FliL family.</text>
</comment>
<dbReference type="PANTHER" id="PTHR35091:SF2">
    <property type="entry name" value="FLAGELLAR PROTEIN FLIL"/>
    <property type="match status" value="1"/>
</dbReference>
<keyword evidence="10" id="KW-0997">Cell inner membrane</keyword>
<accession>A0A6S6QWJ5</accession>
<evidence type="ECO:0000256" key="6">
    <source>
        <dbReference type="ARBA" id="ARBA00022692"/>
    </source>
</evidence>
<keyword evidence="12" id="KW-0969">Cilium</keyword>
<keyword evidence="12" id="KW-0282">Flagellum</keyword>
<evidence type="ECO:0000256" key="1">
    <source>
        <dbReference type="ARBA" id="ARBA00002254"/>
    </source>
</evidence>
<evidence type="ECO:0000256" key="9">
    <source>
        <dbReference type="ARBA" id="ARBA00023136"/>
    </source>
</evidence>
<dbReference type="GO" id="GO:0006935">
    <property type="term" value="P:chemotaxis"/>
    <property type="evidence" value="ECO:0007669"/>
    <property type="project" value="UniProtKB-KW"/>
</dbReference>
<dbReference type="Proteomes" id="UP000515317">
    <property type="component" value="Chromosome"/>
</dbReference>
<dbReference type="RefSeq" id="WP_222875247.1">
    <property type="nucleotide sequence ID" value="NZ_AP023361.1"/>
</dbReference>
<comment type="function">
    <text evidence="1 10">Controls the rotational direction of flagella during chemotaxis.</text>
</comment>
<evidence type="ECO:0000256" key="4">
    <source>
        <dbReference type="ARBA" id="ARBA00022475"/>
    </source>
</evidence>
<keyword evidence="5 10" id="KW-0145">Chemotaxis</keyword>
<dbReference type="EMBL" id="AP023361">
    <property type="protein sequence ID" value="BCJ91612.1"/>
    <property type="molecule type" value="Genomic_DNA"/>
</dbReference>
<organism evidence="12 13">
    <name type="scientific">Terrihabitans soli</name>
    <dbReference type="NCBI Taxonomy" id="708113"/>
    <lineage>
        <taxon>Bacteria</taxon>
        <taxon>Pseudomonadati</taxon>
        <taxon>Pseudomonadota</taxon>
        <taxon>Alphaproteobacteria</taxon>
        <taxon>Hyphomicrobiales</taxon>
        <taxon>Terrihabitans</taxon>
    </lineage>
</organism>
<feature type="region of interest" description="Disordered" evidence="11">
    <location>
        <begin position="1"/>
        <end position="23"/>
    </location>
</feature>
<keyword evidence="7 10" id="KW-0283">Flagellar rotation</keyword>
<feature type="transmembrane region" description="Helical" evidence="10">
    <location>
        <begin position="34"/>
        <end position="55"/>
    </location>
</feature>
<keyword evidence="6 10" id="KW-0812">Transmembrane</keyword>
<keyword evidence="12" id="KW-0966">Cell projection</keyword>
<name>A0A6S6QWJ5_9HYPH</name>
<evidence type="ECO:0000256" key="5">
    <source>
        <dbReference type="ARBA" id="ARBA00022500"/>
    </source>
</evidence>
<evidence type="ECO:0000256" key="11">
    <source>
        <dbReference type="SAM" id="MobiDB-lite"/>
    </source>
</evidence>
<comment type="subcellular location">
    <subcellularLocation>
        <location evidence="10">Cell inner membrane</location>
    </subcellularLocation>
    <subcellularLocation>
        <location evidence="2">Cell membrane</location>
        <topology evidence="2">Single-pass membrane protein</topology>
    </subcellularLocation>
</comment>
<dbReference type="KEGG" id="tso:IZ6_23470"/>
<keyword evidence="9 10" id="KW-0472">Membrane</keyword>
<dbReference type="GO" id="GO:0071978">
    <property type="term" value="P:bacterial-type flagellum-dependent swarming motility"/>
    <property type="evidence" value="ECO:0007669"/>
    <property type="project" value="TreeGrafter"/>
</dbReference>
<proteinExistence type="inferred from homology"/>
<keyword evidence="13" id="KW-1185">Reference proteome</keyword>
<keyword evidence="4" id="KW-1003">Cell membrane</keyword>
<evidence type="ECO:0000313" key="12">
    <source>
        <dbReference type="EMBL" id="BCJ91612.1"/>
    </source>
</evidence>
<protein>
    <recommendedName>
        <fullName evidence="10">Flagellar protein FliL</fullName>
    </recommendedName>
</protein>
<evidence type="ECO:0000256" key="3">
    <source>
        <dbReference type="ARBA" id="ARBA00008281"/>
    </source>
</evidence>
<evidence type="ECO:0000313" key="13">
    <source>
        <dbReference type="Proteomes" id="UP000515317"/>
    </source>
</evidence>
<dbReference type="PANTHER" id="PTHR35091">
    <property type="entry name" value="FLAGELLAR PROTEIN FLIL"/>
    <property type="match status" value="1"/>
</dbReference>
<evidence type="ECO:0000256" key="7">
    <source>
        <dbReference type="ARBA" id="ARBA00022779"/>
    </source>
</evidence>
<evidence type="ECO:0000256" key="2">
    <source>
        <dbReference type="ARBA" id="ARBA00004162"/>
    </source>
</evidence>
<dbReference type="Pfam" id="PF03748">
    <property type="entry name" value="FliL"/>
    <property type="match status" value="1"/>
</dbReference>
<sequence>MANVADAPDVDGGEGQEAPKGKSRFGLKLGKKQMIMAAGGLLVLLGLGGGAYFFLGGTHEEEAGHAEKQPVVFIDLPDMMVNLTAPSERPKYLKMKIALEVSDEKNAEQIRPLLPRVVDSFQTHLREMRPEDLDGSAGMYRLKEELLRRINQAVFPAKVDAILFKELLLQ</sequence>